<comment type="pathway">
    <text evidence="3 9">Carbohydrate metabolism; galactose metabolism.</text>
</comment>
<dbReference type="GO" id="GO:0006012">
    <property type="term" value="P:galactose metabolic process"/>
    <property type="evidence" value="ECO:0007669"/>
    <property type="project" value="UniProtKB-UniPathway"/>
</dbReference>
<evidence type="ECO:0000256" key="2">
    <source>
        <dbReference type="ARBA" id="ARBA00001911"/>
    </source>
</evidence>
<gene>
    <name evidence="11" type="primary">galE</name>
    <name evidence="11" type="ORF">CKA81_13435</name>
</gene>
<dbReference type="PANTHER" id="PTHR43725:SF47">
    <property type="entry name" value="UDP-GLUCOSE 4-EPIMERASE"/>
    <property type="match status" value="1"/>
</dbReference>
<dbReference type="InterPro" id="IPR036291">
    <property type="entry name" value="NAD(P)-bd_dom_sf"/>
</dbReference>
<proteinExistence type="inferred from homology"/>
<evidence type="ECO:0000259" key="10">
    <source>
        <dbReference type="Pfam" id="PF16363"/>
    </source>
</evidence>
<evidence type="ECO:0000256" key="7">
    <source>
        <dbReference type="ARBA" id="ARBA00023027"/>
    </source>
</evidence>
<protein>
    <recommendedName>
        <fullName evidence="6 9">UDP-glucose 4-epimerase</fullName>
        <ecNumber evidence="5 9">5.1.3.2</ecNumber>
    </recommendedName>
</protein>
<dbReference type="PANTHER" id="PTHR43725">
    <property type="entry name" value="UDP-GLUCOSE 4-EPIMERASE"/>
    <property type="match status" value="1"/>
</dbReference>
<dbReference type="EMBL" id="CP022987">
    <property type="protein sequence ID" value="QAA94734.1"/>
    <property type="molecule type" value="Genomic_DNA"/>
</dbReference>
<dbReference type="UniPathway" id="UPA00214"/>
<comment type="catalytic activity">
    <reaction evidence="1 9">
        <text>UDP-alpha-D-glucose = UDP-alpha-D-galactose</text>
        <dbReference type="Rhea" id="RHEA:22168"/>
        <dbReference type="ChEBI" id="CHEBI:58885"/>
        <dbReference type="ChEBI" id="CHEBI:66914"/>
        <dbReference type="EC" id="5.1.3.2"/>
    </reaction>
</comment>
<feature type="domain" description="NAD(P)-binding" evidence="10">
    <location>
        <begin position="6"/>
        <end position="326"/>
    </location>
</feature>
<keyword evidence="8 9" id="KW-0413">Isomerase</keyword>
<reference evidence="11 12" key="1">
    <citation type="submission" date="2017-08" db="EMBL/GenBank/DDBJ databases">
        <authorList>
            <person name="Park S.-J."/>
            <person name="Kim H."/>
        </authorList>
    </citation>
    <scope>NUCLEOTIDE SEQUENCE [LARGE SCALE GENOMIC DNA]</scope>
    <source>
        <strain evidence="12">ye3</strain>
    </source>
</reference>
<dbReference type="Gene3D" id="3.40.50.720">
    <property type="entry name" value="NAD(P)-binding Rossmann-like Domain"/>
    <property type="match status" value="1"/>
</dbReference>
<evidence type="ECO:0000256" key="1">
    <source>
        <dbReference type="ARBA" id="ARBA00000083"/>
    </source>
</evidence>
<dbReference type="GO" id="GO:0005829">
    <property type="term" value="C:cytosol"/>
    <property type="evidence" value="ECO:0007669"/>
    <property type="project" value="TreeGrafter"/>
</dbReference>
<dbReference type="SUPFAM" id="SSF51735">
    <property type="entry name" value="NAD(P)-binding Rossmann-fold domains"/>
    <property type="match status" value="1"/>
</dbReference>
<dbReference type="NCBIfam" id="NF007956">
    <property type="entry name" value="PRK10675.1"/>
    <property type="match status" value="1"/>
</dbReference>
<evidence type="ECO:0000256" key="9">
    <source>
        <dbReference type="RuleBase" id="RU366046"/>
    </source>
</evidence>
<keyword evidence="12" id="KW-1185">Reference proteome</keyword>
<keyword evidence="7 9" id="KW-0520">NAD</keyword>
<evidence type="ECO:0000256" key="4">
    <source>
        <dbReference type="ARBA" id="ARBA00007637"/>
    </source>
</evidence>
<dbReference type="EC" id="5.1.3.2" evidence="5 9"/>
<evidence type="ECO:0000313" key="11">
    <source>
        <dbReference type="EMBL" id="QAA94734.1"/>
    </source>
</evidence>
<evidence type="ECO:0000256" key="3">
    <source>
        <dbReference type="ARBA" id="ARBA00004947"/>
    </source>
</evidence>
<dbReference type="KEGG" id="pus:CKA81_13435"/>
<accession>A0A410GEL5</accession>
<sequence length="338" mass="36762">MSSTILVTGGTGFIGSHTTVALQQAGYRVLILDNLCNSSMAVLDSIAAITGTRPEFMLGDVCDAESLHTVFKRNDIVAVLHFAGLKAVGESTRIPLAYYDNNVHGSVQLLAAMQRAQVRCFVFSSSATVYGDPQKLPLTEDHPRSATNPYGHTKLVVEDIMANLHASEDGWRMARLRYFNPVGAHPSGLIGEAPQGTPNNLMPYVAQVATGHRPSLQVYGNDYNTPDGTGVRDYIHVMDLAAGHVAALRHCLDAKQALLTVNLGTGKGYSVLEMVRAFEAASGRPVPYDIVARRPGDIAACWADTELAHQTLGWRATKEIDEMCADAWRWETQRAQRK</sequence>
<dbReference type="InterPro" id="IPR005886">
    <property type="entry name" value="UDP_G4E"/>
</dbReference>
<dbReference type="GO" id="GO:0003978">
    <property type="term" value="F:UDP-glucose 4-epimerase activity"/>
    <property type="evidence" value="ECO:0007669"/>
    <property type="project" value="UniProtKB-UniRule"/>
</dbReference>
<evidence type="ECO:0000256" key="8">
    <source>
        <dbReference type="ARBA" id="ARBA00023235"/>
    </source>
</evidence>
<comment type="similarity">
    <text evidence="4 9">Belongs to the NAD(P)-dependent epimerase/dehydratase family.</text>
</comment>
<dbReference type="AlphaFoldDB" id="A0A410GEL5"/>
<dbReference type="Pfam" id="PF16363">
    <property type="entry name" value="GDP_Man_Dehyd"/>
    <property type="match status" value="1"/>
</dbReference>
<comment type="subunit">
    <text evidence="9">Homodimer.</text>
</comment>
<keyword evidence="9" id="KW-0119">Carbohydrate metabolism</keyword>
<dbReference type="RefSeq" id="WP_128355729.1">
    <property type="nucleotide sequence ID" value="NZ_CP022987.1"/>
</dbReference>
<organism evidence="11 12">
    <name type="scientific">Pollutimonas thiosulfatoxidans</name>
    <dbReference type="NCBI Taxonomy" id="2028345"/>
    <lineage>
        <taxon>Bacteria</taxon>
        <taxon>Pseudomonadati</taxon>
        <taxon>Pseudomonadota</taxon>
        <taxon>Betaproteobacteria</taxon>
        <taxon>Burkholderiales</taxon>
        <taxon>Alcaligenaceae</taxon>
        <taxon>Pollutimonas</taxon>
    </lineage>
</organism>
<dbReference type="OrthoDB" id="9803010at2"/>
<dbReference type="InterPro" id="IPR016040">
    <property type="entry name" value="NAD(P)-bd_dom"/>
</dbReference>
<dbReference type="NCBIfam" id="TIGR01179">
    <property type="entry name" value="galE"/>
    <property type="match status" value="1"/>
</dbReference>
<dbReference type="Proteomes" id="UP000283474">
    <property type="component" value="Chromosome"/>
</dbReference>
<evidence type="ECO:0000313" key="12">
    <source>
        <dbReference type="Proteomes" id="UP000283474"/>
    </source>
</evidence>
<dbReference type="CDD" id="cd05247">
    <property type="entry name" value="UDP_G4E_1_SDR_e"/>
    <property type="match status" value="1"/>
</dbReference>
<evidence type="ECO:0000256" key="6">
    <source>
        <dbReference type="ARBA" id="ARBA00018569"/>
    </source>
</evidence>
<dbReference type="Gene3D" id="3.90.25.10">
    <property type="entry name" value="UDP-galactose 4-epimerase, domain 1"/>
    <property type="match status" value="1"/>
</dbReference>
<evidence type="ECO:0000256" key="5">
    <source>
        <dbReference type="ARBA" id="ARBA00013189"/>
    </source>
</evidence>
<name>A0A410GEL5_9BURK</name>
<comment type="cofactor">
    <cofactor evidence="2 9">
        <name>NAD(+)</name>
        <dbReference type="ChEBI" id="CHEBI:57540"/>
    </cofactor>
</comment>